<proteinExistence type="predicted"/>
<dbReference type="AlphaFoldDB" id="A0A6V7Q0B3"/>
<organism evidence="2">
    <name type="scientific">Ananas comosus var. bracteatus</name>
    <name type="common">red pineapple</name>
    <dbReference type="NCBI Taxonomy" id="296719"/>
    <lineage>
        <taxon>Eukaryota</taxon>
        <taxon>Viridiplantae</taxon>
        <taxon>Streptophyta</taxon>
        <taxon>Embryophyta</taxon>
        <taxon>Tracheophyta</taxon>
        <taxon>Spermatophyta</taxon>
        <taxon>Magnoliopsida</taxon>
        <taxon>Liliopsida</taxon>
        <taxon>Poales</taxon>
        <taxon>Bromeliaceae</taxon>
        <taxon>Bromelioideae</taxon>
        <taxon>Ananas</taxon>
    </lineage>
</organism>
<dbReference type="EMBL" id="LR862131">
    <property type="protein sequence ID" value="CAD1836582.1"/>
    <property type="molecule type" value="Genomic_DNA"/>
</dbReference>
<feature type="compositionally biased region" description="Pro residues" evidence="1">
    <location>
        <begin position="88"/>
        <end position="106"/>
    </location>
</feature>
<evidence type="ECO:0000313" key="2">
    <source>
        <dbReference type="EMBL" id="CAD1836582.1"/>
    </source>
</evidence>
<feature type="region of interest" description="Disordered" evidence="1">
    <location>
        <begin position="218"/>
        <end position="267"/>
    </location>
</feature>
<feature type="compositionally biased region" description="Basic and acidic residues" evidence="1">
    <location>
        <begin position="63"/>
        <end position="77"/>
    </location>
</feature>
<accession>A0A6V7Q0B3</accession>
<feature type="region of interest" description="Disordered" evidence="1">
    <location>
        <begin position="56"/>
        <end position="114"/>
    </location>
</feature>
<protein>
    <submittedName>
        <fullName evidence="2">Uncharacterized protein</fullName>
    </submittedName>
</protein>
<name>A0A6V7Q0B3_ANACO</name>
<sequence length="267" mass="28686">MLLEARSPPCFQIVFDVRTFELTIGSVRVDLEYFKYSRSSLTEPIVNSKVRTLKTKWKHRGLRDRGGAAHRQEPRHLQERRRRHDPHPLPLRQPPLLHPRPLPPSPSSSSSSSAAAAAPAAAAAAAAAAAVEVILRWDASPDALVWDASPEAAAEYLAAVDAATAAEGGGGADAVVQLAMARLEDEFQHLMVRSTVPLDANGLSCSIRRLSLSFGSDGGESPVADDLDSSAEFDQQHPPLPRSGSVGESANFDDQNAELVRPRPSPI</sequence>
<gene>
    <name evidence="2" type="ORF">CB5_LOCUS19793</name>
</gene>
<dbReference type="Pfam" id="PF20669">
    <property type="entry name" value="Exo70_N"/>
    <property type="match status" value="1"/>
</dbReference>
<evidence type="ECO:0000256" key="1">
    <source>
        <dbReference type="SAM" id="MobiDB-lite"/>
    </source>
</evidence>
<reference evidence="2" key="1">
    <citation type="submission" date="2020-07" db="EMBL/GenBank/DDBJ databases">
        <authorList>
            <person name="Lin J."/>
        </authorList>
    </citation>
    <scope>NUCLEOTIDE SEQUENCE</scope>
</reference>